<evidence type="ECO:0000256" key="4">
    <source>
        <dbReference type="ARBA" id="ARBA00022475"/>
    </source>
</evidence>
<feature type="domain" description="Polysaccharide chain length determinant N-terminal" evidence="16">
    <location>
        <begin position="6"/>
        <end position="94"/>
    </location>
</feature>
<name>A0A9D1XMG6_9FIRM</name>
<evidence type="ECO:0000256" key="2">
    <source>
        <dbReference type="ARBA" id="ARBA00006683"/>
    </source>
</evidence>
<dbReference type="InterPro" id="IPR027417">
    <property type="entry name" value="P-loop_NTPase"/>
</dbReference>
<feature type="transmembrane region" description="Helical" evidence="15">
    <location>
        <begin position="21"/>
        <end position="39"/>
    </location>
</feature>
<evidence type="ECO:0000256" key="5">
    <source>
        <dbReference type="ARBA" id="ARBA00022519"/>
    </source>
</evidence>
<dbReference type="AlphaFoldDB" id="A0A9D1XMG6"/>
<dbReference type="InterPro" id="IPR003856">
    <property type="entry name" value="LPS_length_determ_N"/>
</dbReference>
<dbReference type="EC" id="2.7.10.2" evidence="18"/>
<feature type="transmembrane region" description="Helical" evidence="15">
    <location>
        <begin position="175"/>
        <end position="194"/>
    </location>
</feature>
<comment type="catalytic activity">
    <reaction evidence="14">
        <text>L-tyrosyl-[protein] + ATP = O-phospho-L-tyrosyl-[protein] + ADP + H(+)</text>
        <dbReference type="Rhea" id="RHEA:10596"/>
        <dbReference type="Rhea" id="RHEA-COMP:10136"/>
        <dbReference type="Rhea" id="RHEA-COMP:20101"/>
        <dbReference type="ChEBI" id="CHEBI:15378"/>
        <dbReference type="ChEBI" id="CHEBI:30616"/>
        <dbReference type="ChEBI" id="CHEBI:46858"/>
        <dbReference type="ChEBI" id="CHEBI:61978"/>
        <dbReference type="ChEBI" id="CHEBI:456216"/>
    </reaction>
</comment>
<evidence type="ECO:0000256" key="7">
    <source>
        <dbReference type="ARBA" id="ARBA00022692"/>
    </source>
</evidence>
<feature type="domain" description="AAA" evidence="17">
    <location>
        <begin position="280"/>
        <end position="420"/>
    </location>
</feature>
<evidence type="ECO:0000313" key="19">
    <source>
        <dbReference type="Proteomes" id="UP000886724"/>
    </source>
</evidence>
<comment type="similarity">
    <text evidence="3">Belongs to the etk/wzc family.</text>
</comment>
<evidence type="ECO:0000256" key="8">
    <source>
        <dbReference type="ARBA" id="ARBA00022741"/>
    </source>
</evidence>
<evidence type="ECO:0000256" key="10">
    <source>
        <dbReference type="ARBA" id="ARBA00022840"/>
    </source>
</evidence>
<gene>
    <name evidence="18" type="ORF">H9980_08110</name>
</gene>
<accession>A0A9D1XMG6</accession>
<evidence type="ECO:0000256" key="14">
    <source>
        <dbReference type="ARBA" id="ARBA00053015"/>
    </source>
</evidence>
<dbReference type="GO" id="GO:0004715">
    <property type="term" value="F:non-membrane spanning protein tyrosine kinase activity"/>
    <property type="evidence" value="ECO:0007669"/>
    <property type="project" value="UniProtKB-EC"/>
</dbReference>
<dbReference type="Pfam" id="PF13614">
    <property type="entry name" value="AAA_31"/>
    <property type="match status" value="1"/>
</dbReference>
<dbReference type="Gene3D" id="3.40.50.300">
    <property type="entry name" value="P-loop containing nucleotide triphosphate hydrolases"/>
    <property type="match status" value="1"/>
</dbReference>
<organism evidence="18 19">
    <name type="scientific">Candidatus Erysipelatoclostridium merdavium</name>
    <dbReference type="NCBI Taxonomy" id="2838566"/>
    <lineage>
        <taxon>Bacteria</taxon>
        <taxon>Bacillati</taxon>
        <taxon>Bacillota</taxon>
        <taxon>Erysipelotrichia</taxon>
        <taxon>Erysipelotrichales</taxon>
        <taxon>Erysipelotrichales incertae sedis</taxon>
    </lineage>
</organism>
<dbReference type="InterPro" id="IPR005702">
    <property type="entry name" value="Wzc-like_C"/>
</dbReference>
<reference evidence="18" key="1">
    <citation type="journal article" date="2021" name="PeerJ">
        <title>Extensive microbial diversity within the chicken gut microbiome revealed by metagenomics and culture.</title>
        <authorList>
            <person name="Gilroy R."/>
            <person name="Ravi A."/>
            <person name="Getino M."/>
            <person name="Pursley I."/>
            <person name="Horton D.L."/>
            <person name="Alikhan N.F."/>
            <person name="Baker D."/>
            <person name="Gharbi K."/>
            <person name="Hall N."/>
            <person name="Watson M."/>
            <person name="Adriaenssens E.M."/>
            <person name="Foster-Nyarko E."/>
            <person name="Jarju S."/>
            <person name="Secka A."/>
            <person name="Antonio M."/>
            <person name="Oren A."/>
            <person name="Chaudhuri R.R."/>
            <person name="La Ragione R."/>
            <person name="Hildebrand F."/>
            <person name="Pallen M.J."/>
        </authorList>
    </citation>
    <scope>NUCLEOTIDE SEQUENCE</scope>
    <source>
        <strain evidence="18">ChiGjej1B1-14440</strain>
    </source>
</reference>
<protein>
    <submittedName>
        <fullName evidence="18">Polysaccharide biosynthesis tyrosine autokinase</fullName>
        <ecNumber evidence="18">2.7.10.2</ecNumber>
    </submittedName>
</protein>
<evidence type="ECO:0000256" key="15">
    <source>
        <dbReference type="SAM" id="Phobius"/>
    </source>
</evidence>
<reference evidence="18" key="2">
    <citation type="submission" date="2021-04" db="EMBL/GenBank/DDBJ databases">
        <authorList>
            <person name="Gilroy R."/>
        </authorList>
    </citation>
    <scope>NUCLEOTIDE SEQUENCE</scope>
    <source>
        <strain evidence="18">ChiGjej1B1-14440</strain>
    </source>
</reference>
<dbReference type="SUPFAM" id="SSF52540">
    <property type="entry name" value="P-loop containing nucleoside triphosphate hydrolases"/>
    <property type="match status" value="1"/>
</dbReference>
<keyword evidence="5" id="KW-0997">Cell inner membrane</keyword>
<keyword evidence="4" id="KW-1003">Cell membrane</keyword>
<evidence type="ECO:0000256" key="1">
    <source>
        <dbReference type="ARBA" id="ARBA00004429"/>
    </source>
</evidence>
<comment type="subcellular location">
    <subcellularLocation>
        <location evidence="1">Cell inner membrane</location>
        <topology evidence="1">Multi-pass membrane protein</topology>
    </subcellularLocation>
</comment>
<dbReference type="Pfam" id="PF02706">
    <property type="entry name" value="Wzz"/>
    <property type="match status" value="1"/>
</dbReference>
<dbReference type="InterPro" id="IPR050445">
    <property type="entry name" value="Bact_polysacc_biosynth/exp"/>
</dbReference>
<dbReference type="PANTHER" id="PTHR32309:SF31">
    <property type="entry name" value="CAPSULAR EXOPOLYSACCHARIDE FAMILY"/>
    <property type="match status" value="1"/>
</dbReference>
<sequence length="464" mass="52448">MEFRINDIDLRSIIVDVIRNCWMIILVMLATYFAIAGVYRLTYSPQYTTTATMAVTARGSQSGTYSSLTTAMNMAEVFSEVFQSDTLKEKIKADLEVDNLDYQISASVISETNLMTLTVTSNTPKMTYQIMQSALDNYTSVSDYLFSNASLQMVQDASVPMSASNPLNYSRIQKLGTLASGVVMIGIIALLSIFRQTVKRSKQAKYQLDGRIITTIPYERKYHSLQELKKKPKKSVLINSPLLSMPYSEANRKLGALIERHMRRRNQQVLLVTSVAENEGKSSIAGNIALSMVDRGKKVVIIDCDFRKPALYKVFELKELKNGLSDYLDGNCKYEDIITYQNNLAIISQKDSKKNSSNYFLTAQFAQFIKKCRSNFDYIIIDTPPMGACVDVEAIINHSDSSVMVVREDWSEIGAINDLCDVLKQNDQDFIGFILNAFHRSIFSNDSYSHYGDYQRRTTSNLHK</sequence>
<evidence type="ECO:0000256" key="3">
    <source>
        <dbReference type="ARBA" id="ARBA00008883"/>
    </source>
</evidence>
<keyword evidence="6 18" id="KW-0808">Transferase</keyword>
<dbReference type="EMBL" id="DXET01000177">
    <property type="protein sequence ID" value="HIX81916.1"/>
    <property type="molecule type" value="Genomic_DNA"/>
</dbReference>
<dbReference type="Proteomes" id="UP000886724">
    <property type="component" value="Unassembled WGS sequence"/>
</dbReference>
<keyword evidence="10" id="KW-0067">ATP-binding</keyword>
<dbReference type="InterPro" id="IPR025669">
    <property type="entry name" value="AAA_dom"/>
</dbReference>
<keyword evidence="11 15" id="KW-1133">Transmembrane helix</keyword>
<evidence type="ECO:0000256" key="6">
    <source>
        <dbReference type="ARBA" id="ARBA00022679"/>
    </source>
</evidence>
<dbReference type="CDD" id="cd05387">
    <property type="entry name" value="BY-kinase"/>
    <property type="match status" value="1"/>
</dbReference>
<dbReference type="PANTHER" id="PTHR32309">
    <property type="entry name" value="TYROSINE-PROTEIN KINASE"/>
    <property type="match status" value="1"/>
</dbReference>
<evidence type="ECO:0000256" key="12">
    <source>
        <dbReference type="ARBA" id="ARBA00023136"/>
    </source>
</evidence>
<keyword evidence="8" id="KW-0547">Nucleotide-binding</keyword>
<evidence type="ECO:0000313" key="18">
    <source>
        <dbReference type="EMBL" id="HIX81916.1"/>
    </source>
</evidence>
<dbReference type="GO" id="GO:0005886">
    <property type="term" value="C:plasma membrane"/>
    <property type="evidence" value="ECO:0007669"/>
    <property type="project" value="UniProtKB-SubCell"/>
</dbReference>
<evidence type="ECO:0000256" key="9">
    <source>
        <dbReference type="ARBA" id="ARBA00022777"/>
    </source>
</evidence>
<dbReference type="GO" id="GO:0005524">
    <property type="term" value="F:ATP binding"/>
    <property type="evidence" value="ECO:0007669"/>
    <property type="project" value="UniProtKB-KW"/>
</dbReference>
<evidence type="ECO:0000259" key="16">
    <source>
        <dbReference type="Pfam" id="PF02706"/>
    </source>
</evidence>
<proteinExistence type="inferred from homology"/>
<keyword evidence="12 15" id="KW-0472">Membrane</keyword>
<evidence type="ECO:0000256" key="11">
    <source>
        <dbReference type="ARBA" id="ARBA00022989"/>
    </source>
</evidence>
<dbReference type="NCBIfam" id="TIGR01007">
    <property type="entry name" value="eps_fam"/>
    <property type="match status" value="1"/>
</dbReference>
<comment type="caution">
    <text evidence="18">The sequence shown here is derived from an EMBL/GenBank/DDBJ whole genome shotgun (WGS) entry which is preliminary data.</text>
</comment>
<comment type="similarity">
    <text evidence="2">Belongs to the CpsC/CapA family.</text>
</comment>
<keyword evidence="9" id="KW-0418">Kinase</keyword>
<evidence type="ECO:0000256" key="13">
    <source>
        <dbReference type="ARBA" id="ARBA00023137"/>
    </source>
</evidence>
<keyword evidence="7 15" id="KW-0812">Transmembrane</keyword>
<evidence type="ECO:0000259" key="17">
    <source>
        <dbReference type="Pfam" id="PF13614"/>
    </source>
</evidence>
<keyword evidence="13" id="KW-0829">Tyrosine-protein kinase</keyword>